<evidence type="ECO:0000313" key="1">
    <source>
        <dbReference type="EMBL" id="TYP94362.1"/>
    </source>
</evidence>
<gene>
    <name evidence="1" type="ORF">BC792_11225</name>
</gene>
<comment type="caution">
    <text evidence="1">The sequence shown here is derived from an EMBL/GenBank/DDBJ whole genome shotgun (WGS) entry which is preliminary data.</text>
</comment>
<protein>
    <recommendedName>
        <fullName evidence="3">DNA alkylation repair enzyme</fullName>
    </recommendedName>
</protein>
<dbReference type="OrthoDB" id="979487at2"/>
<sequence>MEKDKHARWTHFFKEDIRRFKPAEFNLIFIQQHGLTLDALLGYAFHTDRQVAFRAAWMLEHVLLNAPEQIPSVFGDLTTRLGEQKNWSAIRSFTKIGMASTDRRNTIPYTQAQEAVWIEQCFQWLIDPSCPVAVVVNCLDILSNLSSRHDWVRDELAAQIHFLLNTTPTPALTSRAQRVLKRIRPPAQGAG</sequence>
<dbReference type="RefSeq" id="WP_148908858.1">
    <property type="nucleotide sequence ID" value="NZ_VNHX01000012.1"/>
</dbReference>
<organism evidence="1 2">
    <name type="scientific">Sphingobacterium allocomposti</name>
    <dbReference type="NCBI Taxonomy" id="415956"/>
    <lineage>
        <taxon>Bacteria</taxon>
        <taxon>Pseudomonadati</taxon>
        <taxon>Bacteroidota</taxon>
        <taxon>Sphingobacteriia</taxon>
        <taxon>Sphingobacteriales</taxon>
        <taxon>Sphingobacteriaceae</taxon>
        <taxon>Sphingobacterium</taxon>
    </lineage>
</organism>
<dbReference type="InterPro" id="IPR016024">
    <property type="entry name" value="ARM-type_fold"/>
</dbReference>
<dbReference type="AlphaFoldDB" id="A0A5S5DI61"/>
<dbReference type="SUPFAM" id="SSF48371">
    <property type="entry name" value="ARM repeat"/>
    <property type="match status" value="1"/>
</dbReference>
<keyword evidence="2" id="KW-1185">Reference proteome</keyword>
<proteinExistence type="predicted"/>
<evidence type="ECO:0000313" key="2">
    <source>
        <dbReference type="Proteomes" id="UP000325105"/>
    </source>
</evidence>
<evidence type="ECO:0008006" key="3">
    <source>
        <dbReference type="Google" id="ProtNLM"/>
    </source>
</evidence>
<accession>A0A5S5DI61</accession>
<name>A0A5S5DI61_9SPHI</name>
<dbReference type="EMBL" id="VNHX01000012">
    <property type="protein sequence ID" value="TYP94362.1"/>
    <property type="molecule type" value="Genomic_DNA"/>
</dbReference>
<reference evidence="1 2" key="1">
    <citation type="submission" date="2019-07" db="EMBL/GenBank/DDBJ databases">
        <title>Genomic Encyclopedia of Archaeal and Bacterial Type Strains, Phase II (KMG-II): from individual species to whole genera.</title>
        <authorList>
            <person name="Goeker M."/>
        </authorList>
    </citation>
    <scope>NUCLEOTIDE SEQUENCE [LARGE SCALE GENOMIC DNA]</scope>
    <source>
        <strain evidence="1 2">DSM 18850</strain>
    </source>
</reference>
<dbReference type="Proteomes" id="UP000325105">
    <property type="component" value="Unassembled WGS sequence"/>
</dbReference>